<evidence type="ECO:0008006" key="3">
    <source>
        <dbReference type="Google" id="ProtNLM"/>
    </source>
</evidence>
<proteinExistence type="predicted"/>
<dbReference type="EMBL" id="BAAFGK010000001">
    <property type="protein sequence ID" value="GAB0055944.1"/>
    <property type="molecule type" value="Genomic_DNA"/>
</dbReference>
<name>A0ABQ0C4Y3_9PROT</name>
<evidence type="ECO:0000313" key="2">
    <source>
        <dbReference type="Proteomes" id="UP001628193"/>
    </source>
</evidence>
<dbReference type="NCBIfam" id="TIGR02453">
    <property type="entry name" value="TIGR02453 family protein"/>
    <property type="match status" value="1"/>
</dbReference>
<dbReference type="PANTHER" id="PTHR36452:SF1">
    <property type="entry name" value="DUF2461 DOMAIN-CONTAINING PROTEIN"/>
    <property type="match status" value="1"/>
</dbReference>
<accession>A0ABQ0C4Y3</accession>
<gene>
    <name evidence="1" type="ORF">SIID45300_00243</name>
</gene>
<evidence type="ECO:0000313" key="1">
    <source>
        <dbReference type="EMBL" id="GAB0055944.1"/>
    </source>
</evidence>
<organism evidence="1 2">
    <name type="scientific">Candidatus Magnetaquiglobus chichijimensis</name>
    <dbReference type="NCBI Taxonomy" id="3141448"/>
    <lineage>
        <taxon>Bacteria</taxon>
        <taxon>Pseudomonadati</taxon>
        <taxon>Pseudomonadota</taxon>
        <taxon>Magnetococcia</taxon>
        <taxon>Magnetococcales</taxon>
        <taxon>Candidatus Magnetaquicoccaceae</taxon>
        <taxon>Candidatus Magnetaquiglobus</taxon>
    </lineage>
</organism>
<sequence>MTTGFTPDTLRFLVDLRENNTKTWFTEHRERFDRHVLNPMAELVGELGPAMLDIDPDFETRPLVGKTIARVHRDTRFSRDKSPYRTNLWFSFKRPFKTWQENPAFFFDLGIEQCHYGMGFYAASRATMDHLRAMIDDTPEEFLEATAPARGQTRFSLAGEMYKKSLNPKLPPELADWYQRKTLYLMRREPVGAEHFGPGFADRLREDFTILAPLYHLFWSLRTDNGGGSGARRNGA</sequence>
<reference evidence="1 2" key="1">
    <citation type="submission" date="2024-09" db="EMBL/GenBank/DDBJ databases">
        <title>Draft genome sequence of Candidatus Magnetaquicoccaceae bacterium FCR-1.</title>
        <authorList>
            <person name="Shimoshige H."/>
            <person name="Shimamura S."/>
            <person name="Taoka A."/>
            <person name="Kobayashi H."/>
            <person name="Maekawa T."/>
        </authorList>
    </citation>
    <scope>NUCLEOTIDE SEQUENCE [LARGE SCALE GENOMIC DNA]</scope>
    <source>
        <strain evidence="1 2">FCR-1</strain>
    </source>
</reference>
<comment type="caution">
    <text evidence="1">The sequence shown here is derived from an EMBL/GenBank/DDBJ whole genome shotgun (WGS) entry which is preliminary data.</text>
</comment>
<protein>
    <recommendedName>
        <fullName evidence="3">TIGR02453 family protein</fullName>
    </recommendedName>
</protein>
<dbReference type="Proteomes" id="UP001628193">
    <property type="component" value="Unassembled WGS sequence"/>
</dbReference>
<dbReference type="RefSeq" id="WP_420903654.1">
    <property type="nucleotide sequence ID" value="NZ_BAAFGK010000001.1"/>
</dbReference>
<dbReference type="InterPro" id="IPR012808">
    <property type="entry name" value="CHP02453"/>
</dbReference>
<dbReference type="Pfam" id="PF09365">
    <property type="entry name" value="DUF2461"/>
    <property type="match status" value="1"/>
</dbReference>
<dbReference type="PANTHER" id="PTHR36452">
    <property type="entry name" value="CHROMOSOME 12, WHOLE GENOME SHOTGUN SEQUENCE"/>
    <property type="match status" value="1"/>
</dbReference>
<keyword evidence="2" id="KW-1185">Reference proteome</keyword>